<dbReference type="AlphaFoldDB" id="A0A3S0AEK5"/>
<accession>A0A3S0AEK5</accession>
<comment type="caution">
    <text evidence="2">The sequence shown here is derived from an EMBL/GenBank/DDBJ whole genome shotgun (WGS) entry which is preliminary data.</text>
</comment>
<dbReference type="GO" id="GO:0016740">
    <property type="term" value="F:transferase activity"/>
    <property type="evidence" value="ECO:0007669"/>
    <property type="project" value="UniProtKB-KW"/>
</dbReference>
<dbReference type="OrthoDB" id="9793389at2"/>
<protein>
    <submittedName>
        <fullName evidence="2">GNAT family N-acetyltransferase</fullName>
    </submittedName>
</protein>
<evidence type="ECO:0000259" key="1">
    <source>
        <dbReference type="PROSITE" id="PS51729"/>
    </source>
</evidence>
<feature type="domain" description="N-acetyltransferase" evidence="1">
    <location>
        <begin position="13"/>
        <end position="100"/>
    </location>
</feature>
<dbReference type="SUPFAM" id="SSF55729">
    <property type="entry name" value="Acyl-CoA N-acyltransferases (Nat)"/>
    <property type="match status" value="1"/>
</dbReference>
<dbReference type="Proteomes" id="UP000277864">
    <property type="component" value="Unassembled WGS sequence"/>
</dbReference>
<sequence>MGNKRLGDLFMNCLVNDNSLYQVDESGHISAAITYHEVAPNVWQVDKTFTTSNSLRNQRIVKELVAGMVTYARKEHKKIVPKCPQTKRIIDANPTYQDVL</sequence>
<reference evidence="2 3" key="1">
    <citation type="submission" date="2018-03" db="EMBL/GenBank/DDBJ databases">
        <authorList>
            <person name="Gulvik C.A."/>
        </authorList>
    </citation>
    <scope>NUCLEOTIDE SEQUENCE [LARGE SCALE GENOMIC DNA]</scope>
    <source>
        <strain evidence="2 3">JCM 31581</strain>
    </source>
</reference>
<dbReference type="InterPro" id="IPR031165">
    <property type="entry name" value="GNAT_YJDJ"/>
</dbReference>
<dbReference type="Pfam" id="PF14542">
    <property type="entry name" value="Acetyltransf_CG"/>
    <property type="match status" value="1"/>
</dbReference>
<name>A0A3S0AEK5_9ENTE</name>
<dbReference type="Gene3D" id="3.40.630.30">
    <property type="match status" value="1"/>
</dbReference>
<keyword evidence="3" id="KW-1185">Reference proteome</keyword>
<dbReference type="PROSITE" id="PS51729">
    <property type="entry name" value="GNAT_YJDJ"/>
    <property type="match status" value="1"/>
</dbReference>
<evidence type="ECO:0000313" key="3">
    <source>
        <dbReference type="Proteomes" id="UP000277864"/>
    </source>
</evidence>
<dbReference type="EMBL" id="PXZH01000001">
    <property type="protein sequence ID" value="RST89877.1"/>
    <property type="molecule type" value="Genomic_DNA"/>
</dbReference>
<evidence type="ECO:0000313" key="2">
    <source>
        <dbReference type="EMBL" id="RST89877.1"/>
    </source>
</evidence>
<dbReference type="InterPro" id="IPR016181">
    <property type="entry name" value="Acyl_CoA_acyltransferase"/>
</dbReference>
<proteinExistence type="predicted"/>
<keyword evidence="2" id="KW-0808">Transferase</keyword>
<organism evidence="2 3">
    <name type="scientific">Vagococcus humatus</name>
    <dbReference type="NCBI Taxonomy" id="1889241"/>
    <lineage>
        <taxon>Bacteria</taxon>
        <taxon>Bacillati</taxon>
        <taxon>Bacillota</taxon>
        <taxon>Bacilli</taxon>
        <taxon>Lactobacillales</taxon>
        <taxon>Enterococcaceae</taxon>
        <taxon>Vagococcus</taxon>
    </lineage>
</organism>
<gene>
    <name evidence="2" type="ORF">C7P63_02010</name>
</gene>